<proteinExistence type="predicted"/>
<gene>
    <name evidence="2" type="ORF">E5334_05575</name>
</gene>
<dbReference type="Proteomes" id="UP000310263">
    <property type="component" value="Unassembled WGS sequence"/>
</dbReference>
<evidence type="ECO:0000313" key="2">
    <source>
        <dbReference type="EMBL" id="TGY62138.1"/>
    </source>
</evidence>
<evidence type="ECO:0000259" key="1">
    <source>
        <dbReference type="Pfam" id="PF19789"/>
    </source>
</evidence>
<feature type="domain" description="DUF6273" evidence="1">
    <location>
        <begin position="152"/>
        <end position="300"/>
    </location>
</feature>
<dbReference type="Pfam" id="PF19789">
    <property type="entry name" value="DUF6273"/>
    <property type="match status" value="1"/>
</dbReference>
<keyword evidence="3" id="KW-1185">Reference proteome</keyword>
<organism evidence="2 3">
    <name type="scientific">Muricaecibacterium torontonense</name>
    <dbReference type="NCBI Taxonomy" id="3032871"/>
    <lineage>
        <taxon>Bacteria</taxon>
        <taxon>Bacillati</taxon>
        <taxon>Actinomycetota</taxon>
        <taxon>Coriobacteriia</taxon>
        <taxon>Coriobacteriales</taxon>
        <taxon>Atopobiaceae</taxon>
        <taxon>Muricaecibacterium</taxon>
    </lineage>
</organism>
<accession>A0A4S2EZW7</accession>
<dbReference type="AlphaFoldDB" id="A0A4S2EZW7"/>
<dbReference type="EMBL" id="SRYE01000003">
    <property type="protein sequence ID" value="TGY62138.1"/>
    <property type="molecule type" value="Genomic_DNA"/>
</dbReference>
<dbReference type="OrthoDB" id="3177702at2"/>
<comment type="caution">
    <text evidence="2">The sequence shown here is derived from an EMBL/GenBank/DDBJ whole genome shotgun (WGS) entry which is preliminary data.</text>
</comment>
<sequence>MANAAEAFRIKGELYGVVDDTARETASAATVLEEFDRQKSIGQYPGRSLADAFAAEIAAKGDIYAWLHSRVQDADFSGLRIGDYMDVPVAAGSNVPAQTVRYLLAAVDPYYQCSDSPMPHHLAFVPAAPVLVSGSKATNTSYIMWNTTATNNGNATVKEPYLASHLHGWEISDYLPALPAALRNVLINHRSLCEQRYGSSALTEASGWGWADLGKVWSLSEMEVYGCAVWGSKGYSVGMDCHFPLFDSTASRIMGVRVGWWLRSVVGGSASSVCNVSGNGTAYSRSATNGWVGPRPCFLIG</sequence>
<evidence type="ECO:0000313" key="3">
    <source>
        <dbReference type="Proteomes" id="UP000310263"/>
    </source>
</evidence>
<name>A0A4S2EZW7_9ACTN</name>
<dbReference type="InterPro" id="IPR046240">
    <property type="entry name" value="DUF6273"/>
</dbReference>
<reference evidence="2 3" key="1">
    <citation type="submission" date="2019-04" db="EMBL/GenBank/DDBJ databases">
        <title>Microbes associate with the intestines of laboratory mice.</title>
        <authorList>
            <person name="Navarre W."/>
            <person name="Wong E."/>
            <person name="Huang K."/>
            <person name="Tropini C."/>
            <person name="Ng K."/>
            <person name="Yu B."/>
        </authorList>
    </citation>
    <scope>NUCLEOTIDE SEQUENCE [LARGE SCALE GENOMIC DNA]</scope>
    <source>
        <strain evidence="2 3">NM07_P-09</strain>
    </source>
</reference>
<dbReference type="RefSeq" id="WP_136012611.1">
    <property type="nucleotide sequence ID" value="NZ_SRYE01000003.1"/>
</dbReference>
<protein>
    <recommendedName>
        <fullName evidence="1">DUF6273 domain-containing protein</fullName>
    </recommendedName>
</protein>